<evidence type="ECO:0000256" key="1">
    <source>
        <dbReference type="ARBA" id="ARBA00004651"/>
    </source>
</evidence>
<comment type="subcellular location">
    <subcellularLocation>
        <location evidence="1">Cell membrane</location>
        <topology evidence="1">Multi-pass membrane protein</topology>
    </subcellularLocation>
</comment>
<comment type="caution">
    <text evidence="7">The sequence shown here is derived from an EMBL/GenBank/DDBJ whole genome shotgun (WGS) entry which is preliminary data.</text>
</comment>
<keyword evidence="3 6" id="KW-0812">Transmembrane</keyword>
<keyword evidence="2" id="KW-1003">Cell membrane</keyword>
<dbReference type="GO" id="GO:0005886">
    <property type="term" value="C:plasma membrane"/>
    <property type="evidence" value="ECO:0007669"/>
    <property type="project" value="UniProtKB-SubCell"/>
</dbReference>
<name>A0AAW1T4K7_9CHLO</name>
<reference evidence="7 8" key="1">
    <citation type="journal article" date="2024" name="Nat. Commun.">
        <title>Phylogenomics reveals the evolutionary origins of lichenization in chlorophyte algae.</title>
        <authorList>
            <person name="Puginier C."/>
            <person name="Libourel C."/>
            <person name="Otte J."/>
            <person name="Skaloud P."/>
            <person name="Haon M."/>
            <person name="Grisel S."/>
            <person name="Petersen M."/>
            <person name="Berrin J.G."/>
            <person name="Delaux P.M."/>
            <person name="Dal Grande F."/>
            <person name="Keller J."/>
        </authorList>
    </citation>
    <scope>NUCLEOTIDE SEQUENCE [LARGE SCALE GENOMIC DNA]</scope>
    <source>
        <strain evidence="7 8">SAG 2523</strain>
    </source>
</reference>
<dbReference type="AlphaFoldDB" id="A0AAW1T4K7"/>
<accession>A0AAW1T4K7</accession>
<evidence type="ECO:0000313" key="7">
    <source>
        <dbReference type="EMBL" id="KAK9864475.1"/>
    </source>
</evidence>
<dbReference type="Proteomes" id="UP001485043">
    <property type="component" value="Unassembled WGS sequence"/>
</dbReference>
<feature type="transmembrane region" description="Helical" evidence="6">
    <location>
        <begin position="244"/>
        <end position="264"/>
    </location>
</feature>
<protein>
    <submittedName>
        <fullName evidence="7">Uncharacterized protein</fullName>
    </submittedName>
</protein>
<sequence>MSSRRRVQHLRANCRRAGSQPDHRRGHRVLISAELSQISSSYFQQAETGGTMERISTIFEQHKPIPAQLWVLLAAVLSGLNWPLARFMWHRAPHMPWNMMDSLHHIIAAAVLFAASWAIRAWQAYCADPLDVTKAGYMAFDQLETQVSEVELTGGPGQDGQQGMSSQTDRSWLQQGQAAFMRALTYRIPNIGLAGLEQGILSWAIGELWRIGFEHHLSPRRAMVTSTTTIIAIPLLAKIARQTVSSTLLLASLGVLAGSAMMHIETVAEWTPRWGGHVFGFAWGDIFLAISILLTAWRAVRLATYACRFPALELAKWAMLPQAVLASAWLVHEPLDRILDGPKDILWAGWSDPVCWALIIWFSLSGHALRGILINKGQAVLAAAQVNNVLTNDQVIGLFVGRGFGHVSHIGFLGAVGAALLVLATGAANLGGAAL</sequence>
<keyword evidence="8" id="KW-1185">Reference proteome</keyword>
<feature type="transmembrane region" description="Helical" evidence="6">
    <location>
        <begin position="102"/>
        <end position="119"/>
    </location>
</feature>
<dbReference type="PANTHER" id="PTHR42920">
    <property type="entry name" value="OS03G0707200 PROTEIN-RELATED"/>
    <property type="match status" value="1"/>
</dbReference>
<feature type="transmembrane region" description="Helical" evidence="6">
    <location>
        <begin position="410"/>
        <end position="430"/>
    </location>
</feature>
<feature type="transmembrane region" description="Helical" evidence="6">
    <location>
        <begin position="69"/>
        <end position="90"/>
    </location>
</feature>
<evidence type="ECO:0000256" key="4">
    <source>
        <dbReference type="ARBA" id="ARBA00022989"/>
    </source>
</evidence>
<organism evidence="7 8">
    <name type="scientific">Apatococcus fuscideae</name>
    <dbReference type="NCBI Taxonomy" id="2026836"/>
    <lineage>
        <taxon>Eukaryota</taxon>
        <taxon>Viridiplantae</taxon>
        <taxon>Chlorophyta</taxon>
        <taxon>core chlorophytes</taxon>
        <taxon>Trebouxiophyceae</taxon>
        <taxon>Chlorellales</taxon>
        <taxon>Chlorellaceae</taxon>
        <taxon>Apatococcus</taxon>
    </lineage>
</organism>
<evidence type="ECO:0000313" key="8">
    <source>
        <dbReference type="Proteomes" id="UP001485043"/>
    </source>
</evidence>
<dbReference type="PANTHER" id="PTHR42920:SF5">
    <property type="entry name" value="EAMA DOMAIN-CONTAINING PROTEIN"/>
    <property type="match status" value="1"/>
</dbReference>
<dbReference type="InterPro" id="IPR051258">
    <property type="entry name" value="Diverse_Substrate_Transporter"/>
</dbReference>
<keyword evidence="5 6" id="KW-0472">Membrane</keyword>
<proteinExistence type="predicted"/>
<gene>
    <name evidence="7" type="ORF">WJX84_010216</name>
</gene>
<keyword evidence="4 6" id="KW-1133">Transmembrane helix</keyword>
<evidence type="ECO:0000256" key="5">
    <source>
        <dbReference type="ARBA" id="ARBA00023136"/>
    </source>
</evidence>
<evidence type="ECO:0000256" key="3">
    <source>
        <dbReference type="ARBA" id="ARBA00022692"/>
    </source>
</evidence>
<feature type="transmembrane region" description="Helical" evidence="6">
    <location>
        <begin position="276"/>
        <end position="297"/>
    </location>
</feature>
<evidence type="ECO:0000256" key="6">
    <source>
        <dbReference type="SAM" id="Phobius"/>
    </source>
</evidence>
<dbReference type="EMBL" id="JALJOV010000349">
    <property type="protein sequence ID" value="KAK9864475.1"/>
    <property type="molecule type" value="Genomic_DNA"/>
</dbReference>
<evidence type="ECO:0000256" key="2">
    <source>
        <dbReference type="ARBA" id="ARBA00022475"/>
    </source>
</evidence>